<dbReference type="GeneID" id="27706400"/>
<proteinExistence type="predicted"/>
<evidence type="ECO:0000313" key="2">
    <source>
        <dbReference type="EMBL" id="KIY03962.1"/>
    </source>
</evidence>
<dbReference type="AlphaFoldDB" id="A0A0D2J3K7"/>
<name>A0A0D2J3K7_9EURO</name>
<dbReference type="RefSeq" id="XP_016638084.1">
    <property type="nucleotide sequence ID" value="XM_016771174.1"/>
</dbReference>
<dbReference type="OrthoDB" id="4154207at2759"/>
<feature type="region of interest" description="Disordered" evidence="1">
    <location>
        <begin position="1"/>
        <end position="54"/>
    </location>
</feature>
<feature type="compositionally biased region" description="Low complexity" evidence="1">
    <location>
        <begin position="40"/>
        <end position="54"/>
    </location>
</feature>
<keyword evidence="3" id="KW-1185">Reference proteome</keyword>
<dbReference type="EMBL" id="KN848062">
    <property type="protein sequence ID" value="KIY03962.1"/>
    <property type="molecule type" value="Genomic_DNA"/>
</dbReference>
<feature type="region of interest" description="Disordered" evidence="1">
    <location>
        <begin position="231"/>
        <end position="266"/>
    </location>
</feature>
<accession>A0A0D2J3K7</accession>
<protein>
    <submittedName>
        <fullName evidence="2">Uncharacterized protein</fullName>
    </submittedName>
</protein>
<sequence>MSQGEDSFQDEWRSSPDYFPERQPAPHGLQDPTPPALLGSTSSSSTGTSDTHSTLIPSWSNLTSIDRLPGPLSSSSLQHGYIPRTLTLPTPVWHPRNSFYLGPAPPLARSATDTTRESDLIASYQTHEILSQHNRLGIASNLRQLPDGTATLASDSLGRSLVVSVAEIVEASSGQQGASTSKPETIAPLPFAPVSVARENVGGSTIAQLHPLVESDQGKGKYRRVDAKYGDLGQSSKTPANIKKKRKPQPMRLVPRTPKASHRPGRKYEMQWRLGQAPTAGIKDSKEQSNFERVLTAISSFYQGNTGGVWKRVMLQNAAEFDGNGLTEAIATSTIVAAGLVAAGQSESANQVLTRSLPLSRLWLLSQHPQLCFYLTEISTNTSNTVASSLNSSFSRYLAPLATHILGERHPISILLGTPLTVEQKVRMRWEGQRLIHQEHVRAFGTYSYQTMLHLWFWGRVTAAVGDIAEAVRMFESLIQTWEQVYSANSAVAIGAIVEQARVMLASGDASVKVECLLADALRRNDVLTSGQALQPQFMDTAESRLRESSLIFSRLAAFRCLGRLHIMRNNLGNAICCLQQALDIAELNLSEESSVRKMCQTDLAAVKMIHLEQAMGGMTLTDPMSRLPPITSIVPWAPVEMTGTKMP</sequence>
<dbReference type="VEuPathDB" id="FungiDB:Z520_00654"/>
<evidence type="ECO:0000313" key="3">
    <source>
        <dbReference type="Proteomes" id="UP000053411"/>
    </source>
</evidence>
<dbReference type="Proteomes" id="UP000053411">
    <property type="component" value="Unassembled WGS sequence"/>
</dbReference>
<evidence type="ECO:0000256" key="1">
    <source>
        <dbReference type="SAM" id="MobiDB-lite"/>
    </source>
</evidence>
<gene>
    <name evidence="2" type="ORF">Z520_00654</name>
</gene>
<reference evidence="2 3" key="1">
    <citation type="submission" date="2015-01" db="EMBL/GenBank/DDBJ databases">
        <title>The Genome Sequence of Fonsecaea multimorphosa CBS 102226.</title>
        <authorList>
            <consortium name="The Broad Institute Genomics Platform"/>
            <person name="Cuomo C."/>
            <person name="de Hoog S."/>
            <person name="Gorbushina A."/>
            <person name="Stielow B."/>
            <person name="Teixiera M."/>
            <person name="Abouelleil A."/>
            <person name="Chapman S.B."/>
            <person name="Priest M."/>
            <person name="Young S.K."/>
            <person name="Wortman J."/>
            <person name="Nusbaum C."/>
            <person name="Birren B."/>
        </authorList>
    </citation>
    <scope>NUCLEOTIDE SEQUENCE [LARGE SCALE GENOMIC DNA]</scope>
    <source>
        <strain evidence="2 3">CBS 102226</strain>
    </source>
</reference>
<organism evidence="2 3">
    <name type="scientific">Fonsecaea multimorphosa CBS 102226</name>
    <dbReference type="NCBI Taxonomy" id="1442371"/>
    <lineage>
        <taxon>Eukaryota</taxon>
        <taxon>Fungi</taxon>
        <taxon>Dikarya</taxon>
        <taxon>Ascomycota</taxon>
        <taxon>Pezizomycotina</taxon>
        <taxon>Eurotiomycetes</taxon>
        <taxon>Chaetothyriomycetidae</taxon>
        <taxon>Chaetothyriales</taxon>
        <taxon>Herpotrichiellaceae</taxon>
        <taxon>Fonsecaea</taxon>
    </lineage>
</organism>